<protein>
    <submittedName>
        <fullName evidence="4">Lysophospholipid acyltransferase family protein</fullName>
    </submittedName>
</protein>
<dbReference type="SMART" id="SM00563">
    <property type="entry name" value="PlsC"/>
    <property type="match status" value="1"/>
</dbReference>
<dbReference type="SUPFAM" id="SSF69593">
    <property type="entry name" value="Glycerol-3-phosphate (1)-acyltransferase"/>
    <property type="match status" value="1"/>
</dbReference>
<dbReference type="CDD" id="cd07989">
    <property type="entry name" value="LPLAT_AGPAT-like"/>
    <property type="match status" value="1"/>
</dbReference>
<dbReference type="Pfam" id="PF01553">
    <property type="entry name" value="Acyltransferase"/>
    <property type="match status" value="1"/>
</dbReference>
<organism evidence="4 5">
    <name type="scientific">Amygdalobacter indicium</name>
    <dbReference type="NCBI Taxonomy" id="3029272"/>
    <lineage>
        <taxon>Bacteria</taxon>
        <taxon>Bacillati</taxon>
        <taxon>Bacillota</taxon>
        <taxon>Clostridia</taxon>
        <taxon>Eubacteriales</taxon>
        <taxon>Oscillospiraceae</taxon>
        <taxon>Amygdalobacter</taxon>
    </lineage>
</organism>
<dbReference type="RefSeq" id="WP_315571714.1">
    <property type="nucleotide sequence ID" value="NZ_CP118868.1"/>
</dbReference>
<dbReference type="Proteomes" id="UP001220478">
    <property type="component" value="Chromosome"/>
</dbReference>
<dbReference type="PANTHER" id="PTHR10434">
    <property type="entry name" value="1-ACYL-SN-GLYCEROL-3-PHOSPHATE ACYLTRANSFERASE"/>
    <property type="match status" value="1"/>
</dbReference>
<evidence type="ECO:0000256" key="2">
    <source>
        <dbReference type="ARBA" id="ARBA00023315"/>
    </source>
</evidence>
<gene>
    <name evidence="4" type="ORF">PYS61_00100</name>
</gene>
<reference evidence="4 5" key="1">
    <citation type="submission" date="2023-02" db="EMBL/GenBank/DDBJ databases">
        <title>Novel Oscillospiraceae bacterial genomes.</title>
        <authorList>
            <person name="Srinivasan S."/>
            <person name="Austin M.N."/>
            <person name="Fiedler T.L."/>
            <person name="Strenk S.M."/>
            <person name="Agnew K.J."/>
            <person name="Nagana Gowda G.A."/>
            <person name="Raftery D."/>
            <person name="Beamer M.A."/>
            <person name="Achilles S.L."/>
            <person name="Wiesenfeld H.C."/>
            <person name="Fredricks D.N."/>
            <person name="Hillier S.L."/>
        </authorList>
    </citation>
    <scope>NUCLEOTIDE SEQUENCE [LARGE SCALE GENOMIC DNA]</scope>
    <source>
        <strain evidence="4 5">CHIC02 1186E3-8</strain>
    </source>
</reference>
<name>A0ABY8C6N3_9FIRM</name>
<feature type="domain" description="Phospholipid/glycerol acyltransferase" evidence="3">
    <location>
        <begin position="49"/>
        <end position="168"/>
    </location>
</feature>
<keyword evidence="5" id="KW-1185">Reference proteome</keyword>
<evidence type="ECO:0000313" key="4">
    <source>
        <dbReference type="EMBL" id="WEG35599.1"/>
    </source>
</evidence>
<sequence length="243" mass="27577">MTNLPHAGEKVYKRNFFFRALQKFFIMCLKHKVDMEYVGTENIPTDTSYVMVCNHETIVDGLLVQGALTDKQLANFHCLAGSDLAYNYGLIGKLALYIGQAVPIDRHGNPLKGLYKAKDILEQGNKGLLIFPEGTRSFDGHLSPMHGGAALLVRNTSVPLIPVFIDGAYEFFNRYYSWPHYRDAVSRQKLKIRISFGRPLDISSCRRTKEITALYAAWFDDAFAHKVIKRNFDLIPKSKPQSK</sequence>
<evidence type="ECO:0000313" key="5">
    <source>
        <dbReference type="Proteomes" id="UP001220478"/>
    </source>
</evidence>
<dbReference type="InterPro" id="IPR002123">
    <property type="entry name" value="Plipid/glycerol_acylTrfase"/>
</dbReference>
<proteinExistence type="predicted"/>
<keyword evidence="2 4" id="KW-0012">Acyltransferase</keyword>
<accession>A0ABY8C6N3</accession>
<keyword evidence="1" id="KW-0808">Transferase</keyword>
<evidence type="ECO:0000256" key="1">
    <source>
        <dbReference type="ARBA" id="ARBA00022679"/>
    </source>
</evidence>
<dbReference type="EMBL" id="CP118868">
    <property type="protein sequence ID" value="WEG35599.1"/>
    <property type="molecule type" value="Genomic_DNA"/>
</dbReference>
<dbReference type="PANTHER" id="PTHR10434:SF40">
    <property type="entry name" value="1-ACYL-SN-GLYCEROL-3-PHOSPHATE ACYLTRANSFERASE"/>
    <property type="match status" value="1"/>
</dbReference>
<evidence type="ECO:0000259" key="3">
    <source>
        <dbReference type="SMART" id="SM00563"/>
    </source>
</evidence>
<dbReference type="GO" id="GO:0016746">
    <property type="term" value="F:acyltransferase activity"/>
    <property type="evidence" value="ECO:0007669"/>
    <property type="project" value="UniProtKB-KW"/>
</dbReference>